<proteinExistence type="predicted"/>
<name>A0A8S5TJJ0_9CAUD</name>
<evidence type="ECO:0000313" key="1">
    <source>
        <dbReference type="EMBL" id="DAF63461.1"/>
    </source>
</evidence>
<accession>A0A8S5TJJ0</accession>
<protein>
    <submittedName>
        <fullName evidence="1">Uncharacterized protein</fullName>
    </submittedName>
</protein>
<dbReference type="EMBL" id="BK032840">
    <property type="protein sequence ID" value="DAF63461.1"/>
    <property type="molecule type" value="Genomic_DNA"/>
</dbReference>
<reference evidence="1" key="1">
    <citation type="journal article" date="2021" name="Proc. Natl. Acad. Sci. U.S.A.">
        <title>A Catalog of Tens of Thousands of Viruses from Human Metagenomes Reveals Hidden Associations with Chronic Diseases.</title>
        <authorList>
            <person name="Tisza M.J."/>
            <person name="Buck C.B."/>
        </authorList>
    </citation>
    <scope>NUCLEOTIDE SEQUENCE</scope>
    <source>
        <strain evidence="1">CtgmM3</strain>
    </source>
</reference>
<sequence length="59" mass="6678">MAELLINTNEIVVNKGTEMKDIKKTDEEGGKETALLEEINHKLDLLLENKEVEDGKTDH</sequence>
<organism evidence="1">
    <name type="scientific">Siphoviridae sp. ctgmM3</name>
    <dbReference type="NCBI Taxonomy" id="2827912"/>
    <lineage>
        <taxon>Viruses</taxon>
        <taxon>Duplodnaviria</taxon>
        <taxon>Heunggongvirae</taxon>
        <taxon>Uroviricota</taxon>
        <taxon>Caudoviricetes</taxon>
    </lineage>
</organism>